<name>A0A8H5F578_9AGAR</name>
<feature type="region of interest" description="Disordered" evidence="1">
    <location>
        <begin position="341"/>
        <end position="370"/>
    </location>
</feature>
<dbReference type="EMBL" id="JAACJJ010000016">
    <property type="protein sequence ID" value="KAF5324101.1"/>
    <property type="molecule type" value="Genomic_DNA"/>
</dbReference>
<evidence type="ECO:0000256" key="2">
    <source>
        <dbReference type="SAM" id="Phobius"/>
    </source>
</evidence>
<evidence type="ECO:0000313" key="3">
    <source>
        <dbReference type="EMBL" id="KAF5324101.1"/>
    </source>
</evidence>
<keyword evidence="4" id="KW-1185">Reference proteome</keyword>
<reference evidence="3 4" key="1">
    <citation type="journal article" date="2020" name="ISME J.">
        <title>Uncovering the hidden diversity of litter-decomposition mechanisms in mushroom-forming fungi.</title>
        <authorList>
            <person name="Floudas D."/>
            <person name="Bentzer J."/>
            <person name="Ahren D."/>
            <person name="Johansson T."/>
            <person name="Persson P."/>
            <person name="Tunlid A."/>
        </authorList>
    </citation>
    <scope>NUCLEOTIDE SEQUENCE [LARGE SCALE GENOMIC DNA]</scope>
    <source>
        <strain evidence="3 4">CBS 101986</strain>
    </source>
</reference>
<feature type="compositionally biased region" description="Polar residues" evidence="1">
    <location>
        <begin position="502"/>
        <end position="519"/>
    </location>
</feature>
<keyword evidence="2" id="KW-1133">Transmembrane helix</keyword>
<evidence type="ECO:0000313" key="4">
    <source>
        <dbReference type="Proteomes" id="UP000567179"/>
    </source>
</evidence>
<accession>A0A8H5F578</accession>
<protein>
    <submittedName>
        <fullName evidence="3">Uncharacterized protein</fullName>
    </submittedName>
</protein>
<feature type="compositionally biased region" description="Basic and acidic residues" evidence="1">
    <location>
        <begin position="527"/>
        <end position="536"/>
    </location>
</feature>
<feature type="compositionally biased region" description="Low complexity" evidence="1">
    <location>
        <begin position="352"/>
        <end position="370"/>
    </location>
</feature>
<comment type="caution">
    <text evidence="3">The sequence shown here is derived from an EMBL/GenBank/DDBJ whole genome shotgun (WGS) entry which is preliminary data.</text>
</comment>
<gene>
    <name evidence="3" type="ORF">D9619_011240</name>
</gene>
<proteinExistence type="predicted"/>
<evidence type="ECO:0000256" key="1">
    <source>
        <dbReference type="SAM" id="MobiDB-lite"/>
    </source>
</evidence>
<dbReference type="OrthoDB" id="3052647at2759"/>
<dbReference type="Proteomes" id="UP000567179">
    <property type="component" value="Unassembled WGS sequence"/>
</dbReference>
<dbReference type="AlphaFoldDB" id="A0A8H5F578"/>
<sequence>MSSVVPSFPSDTSIIIDDSDTDIRYGGNWSVVTDIYGPGSNLIHRAPIFGTLHVLTALNGNLSYDFFGAGVSLFTTTIGYFRNYTVQCFVDGSPLTTTAEPSNNGPNEPICAASGLPTDSSHTISLRISVPSVEPPKDFFSGFCFDYILIEPSPSVSLQEYNLFINLALNSQSADLGSESFVISSTALQVASGSPEWTFRNGDGFQTSNSGSQFNVSFTGNDFKHCYFYFSQGKINDCIGIGLWWYGYYTTDLPWNGFSSPTFAIDGEPPTAFLAGPLITHFRGGITPSAFSLLAAAQIPFFNISGLYNASHTLTVVHHETNETAPLTLQSLIVLRKMNTTSTPPPDQATLSISSINSSQPAPSSHARLKSVNGGSVAGGVAGGLVVLLVVMSACFVLTRRRKKRGKAADSDNITTADMRPEPFAMPAEANSTIIGLRKAQPSQLCTENPLLQELGPPPATKWTRNRARGNSSPAPLIQLLERIDPTGSNISSSSSRRDTTAGPSATTVDSTLTSSATLQEDDTREEDSGLRLDSEYQGRGHAFVRRLPPAYTME</sequence>
<feature type="transmembrane region" description="Helical" evidence="2">
    <location>
        <begin position="377"/>
        <end position="398"/>
    </location>
</feature>
<feature type="region of interest" description="Disordered" evidence="1">
    <location>
        <begin position="449"/>
        <end position="536"/>
    </location>
</feature>
<organism evidence="3 4">
    <name type="scientific">Psilocybe cf. subviscida</name>
    <dbReference type="NCBI Taxonomy" id="2480587"/>
    <lineage>
        <taxon>Eukaryota</taxon>
        <taxon>Fungi</taxon>
        <taxon>Dikarya</taxon>
        <taxon>Basidiomycota</taxon>
        <taxon>Agaricomycotina</taxon>
        <taxon>Agaricomycetes</taxon>
        <taxon>Agaricomycetidae</taxon>
        <taxon>Agaricales</taxon>
        <taxon>Agaricineae</taxon>
        <taxon>Strophariaceae</taxon>
        <taxon>Psilocybe</taxon>
    </lineage>
</organism>
<keyword evidence="2" id="KW-0472">Membrane</keyword>
<keyword evidence="2" id="KW-0812">Transmembrane</keyword>